<evidence type="ECO:0000256" key="11">
    <source>
        <dbReference type="ARBA" id="ARBA00024221"/>
    </source>
</evidence>
<dbReference type="CDD" id="cd02174">
    <property type="entry name" value="CCT"/>
    <property type="match status" value="1"/>
</dbReference>
<dbReference type="Gene3D" id="3.40.50.1220">
    <property type="entry name" value="TPP-binding domain"/>
    <property type="match status" value="1"/>
</dbReference>
<keyword evidence="17" id="KW-1185">Reference proteome</keyword>
<protein>
    <recommendedName>
        <fullName evidence="11">ethanolamine-phosphate cytidylyltransferase</fullName>
        <ecNumber evidence="11">2.7.7.14</ecNumber>
    </recommendedName>
    <alternativeName>
        <fullName evidence="12">CTP:phosphoethanolamine cytidylyltransferase</fullName>
    </alternativeName>
</protein>
<reference evidence="16 17" key="1">
    <citation type="submission" date="2019-01" db="EMBL/GenBank/DDBJ databases">
        <title>Draft Genome and Complete Hox-Cluster Characterization of the Sterlet Sturgeon (Acipenser ruthenus).</title>
        <authorList>
            <person name="Wei Q."/>
        </authorList>
    </citation>
    <scope>NUCLEOTIDE SEQUENCE [LARGE SCALE GENOMIC DNA]</scope>
    <source>
        <strain evidence="16">WHYD16114868_AA</strain>
        <tissue evidence="16">Blood</tissue>
    </source>
</reference>
<dbReference type="InterPro" id="IPR004821">
    <property type="entry name" value="Cyt_trans-like"/>
</dbReference>
<dbReference type="PANTHER" id="PTHR45780:SF2">
    <property type="entry name" value="ETHANOLAMINE-PHOSPHATE CYTIDYLYLTRANSFERASE"/>
    <property type="match status" value="1"/>
</dbReference>
<evidence type="ECO:0000256" key="9">
    <source>
        <dbReference type="ARBA" id="ARBA00023264"/>
    </source>
</evidence>
<feature type="domain" description="Deacetylase sirtuin-type" evidence="15">
    <location>
        <begin position="809"/>
        <end position="1024"/>
    </location>
</feature>
<dbReference type="Gene3D" id="3.30.1600.10">
    <property type="entry name" value="SIR2/SIRT2 'Small Domain"/>
    <property type="match status" value="1"/>
</dbReference>
<evidence type="ECO:0000256" key="7">
    <source>
        <dbReference type="ARBA" id="ARBA00023098"/>
    </source>
</evidence>
<evidence type="ECO:0000256" key="8">
    <source>
        <dbReference type="ARBA" id="ARBA00023209"/>
    </source>
</evidence>
<keyword evidence="5" id="KW-0548">Nucleotidyltransferase</keyword>
<dbReference type="InterPro" id="IPR014729">
    <property type="entry name" value="Rossmann-like_a/b/a_fold"/>
</dbReference>
<feature type="region of interest" description="Disordered" evidence="14">
    <location>
        <begin position="482"/>
        <end position="503"/>
    </location>
</feature>
<dbReference type="Proteomes" id="UP000289886">
    <property type="component" value="Unassembled WGS sequence"/>
</dbReference>
<feature type="active site" description="Proton acceptor" evidence="13">
    <location>
        <position position="866"/>
    </location>
</feature>
<dbReference type="GO" id="GO:0004306">
    <property type="term" value="F:ethanolamine-phosphate cytidylyltransferase activity"/>
    <property type="evidence" value="ECO:0007669"/>
    <property type="project" value="UniProtKB-EC"/>
</dbReference>
<dbReference type="InterPro" id="IPR003000">
    <property type="entry name" value="Sirtuin"/>
</dbReference>
<dbReference type="GO" id="GO:0060255">
    <property type="term" value="P:regulation of macromolecule metabolic process"/>
    <property type="evidence" value="ECO:0007669"/>
    <property type="project" value="UniProtKB-ARBA"/>
</dbReference>
<sequence length="1360" mass="152432">MTTVNKGNKALKLRKAPTLQEFIQDDSGILSAVITGCKDTCVDLKNKSVESDDCSVNKWDPSLSSKQDYDRSTMFHLPTSTADEGLPTKGLQEFHNMYAEQGTNHKLQEVSQTIPSDQVQCLEINSPSVNPTLMCQNPYDQNDTSQRSVSSGYVTCDNVDIMGHVSSGAEIFHRQKDGPSMSSDRFFLHETSCDSNKVPCIPGDTLVHFSTKGNPQASKVSVNDVISKHSERENTRDEKTTDLEIPEEPYLMSLQNLLKKSREFRDKQRELKKAKVRAVEKIVADGLSDKENDDDKSQPGGHNKDKVKKGSNGRVTVMSDKGVQVLSHCGMINQSSGAHEKLSTSMTLVHCGKQFLHQEMQNTKFQEYDAVNSVVSGSGKQTEPANSFTCNVLTQTEDRQKTKTLKDVRICHGVITAPTACFLAPKTSCRDASGNGVLNISSKKFKILPSPEFSKSPVHSKKITGHSRKLLVNTSLSIGNDAGEHCTKNKSTSDLQEDGQENTKRLETEQMTQLEINLSGLKALILDLESTISERSANSTLQENSIICNKSFSQEDCSSLKQTRTQSNKTCKSDSFSRDSKESIQTKSCGASLLQNKRIPDLLEVSNLESRKGYILSDTGNQTPGVESIKQKDMDNMSCHISVNKSYDVDTPSLLWLQGLQLGQEFGCQETSVTPENGKNAQESRVKRRLVMNAGDSSAKRDKDVLKTDFTKRPLLRLHNSVHPSVLERQQLQLKEEHARQISALLEEQKKQQQWIVQVSKILKKTEADWTKEDVAMLQQSEGVVQELKQRKTKRETLKRKLEEVFDDPEELKLKVKQLATAIRKAKHPVVYTGAGISTVQHVVSQNCDGLHLRSGLPRSALSELHGNMYIEVCTGCSPAREGIRLFDVTERTALHRHGTGRRCPKCGGELRDTIVHFGERGTLEQPLNWKGAAEAAEKADLILCLGSSLKWTPKDDLAVLKIHGKCDDVLKLLMEELNIEIPAYDKSKDPIFTLSTPLRPDEEDSHSRKLITPPEGLELRQAHAMGDYLIVGVHTDEEIAKHKGPPVFTQEERYKMVRAIKWVDEIVEGAPYVTTLETLDKYNCDFCVHGEEIAKHKGPPVFTQEERYKMVRAIKWVDEIVEGAPYVTTLETLDKYNCDFCVHGDDITLTVDGKDTYAEVKNSGRYRECKRTQGVSTTDLVGRMLLMTKTHHSNIDKNSDYQQHTDNFGKTTCMSICTAGCLLCLSLMTLKDIGHVDFLENVYKQSDKPYVIVGLHFDQEVNRYKGKNYPIMNVHERTLSVLACRYVSEVVIGAPYAATTDLLDHFKVRCLNTSNGLLFEARNQKKEAKEMAVFQALKKREEEKMKEQQRGLVNEEQEN</sequence>
<keyword evidence="8" id="KW-0594">Phospholipid biosynthesis</keyword>
<dbReference type="EC" id="2.7.7.14" evidence="11"/>
<comment type="pathway">
    <text evidence="1">Lipid metabolism.</text>
</comment>
<evidence type="ECO:0000259" key="15">
    <source>
        <dbReference type="PROSITE" id="PS50305"/>
    </source>
</evidence>
<dbReference type="InterPro" id="IPR041723">
    <property type="entry name" value="CCT"/>
</dbReference>
<evidence type="ECO:0000256" key="6">
    <source>
        <dbReference type="ARBA" id="ARBA00023027"/>
    </source>
</evidence>
<proteinExistence type="inferred from homology"/>
<accession>A0A444UQG0</accession>
<evidence type="ECO:0000256" key="12">
    <source>
        <dbReference type="ARBA" id="ARBA00031473"/>
    </source>
</evidence>
<keyword evidence="3" id="KW-0444">Lipid biosynthesis</keyword>
<gene>
    <name evidence="16" type="ORF">EOD39_0074</name>
</gene>
<dbReference type="PANTHER" id="PTHR45780">
    <property type="entry name" value="ETHANOLAMINE-PHOSPHATE CYTIDYLYLTRANSFERASE"/>
    <property type="match status" value="1"/>
</dbReference>
<organism evidence="16 17">
    <name type="scientific">Acipenser ruthenus</name>
    <name type="common">Sterlet sturgeon</name>
    <dbReference type="NCBI Taxonomy" id="7906"/>
    <lineage>
        <taxon>Eukaryota</taxon>
        <taxon>Metazoa</taxon>
        <taxon>Chordata</taxon>
        <taxon>Craniata</taxon>
        <taxon>Vertebrata</taxon>
        <taxon>Euteleostomi</taxon>
        <taxon>Actinopterygii</taxon>
        <taxon>Chondrostei</taxon>
        <taxon>Acipenseriformes</taxon>
        <taxon>Acipenseridae</taxon>
        <taxon>Acipenser</taxon>
    </lineage>
</organism>
<dbReference type="SUPFAM" id="SSF52467">
    <property type="entry name" value="DHS-like NAD/FAD-binding domain"/>
    <property type="match status" value="1"/>
</dbReference>
<keyword evidence="13" id="KW-0862">Zinc</keyword>
<dbReference type="InterPro" id="IPR029035">
    <property type="entry name" value="DHS-like_NAD/FAD-binding_dom"/>
</dbReference>
<evidence type="ECO:0000256" key="4">
    <source>
        <dbReference type="ARBA" id="ARBA00022679"/>
    </source>
</evidence>
<dbReference type="NCBIfam" id="TIGR00125">
    <property type="entry name" value="cyt_tran_rel"/>
    <property type="match status" value="2"/>
</dbReference>
<evidence type="ECO:0000256" key="3">
    <source>
        <dbReference type="ARBA" id="ARBA00022516"/>
    </source>
</evidence>
<dbReference type="SUPFAM" id="SSF52374">
    <property type="entry name" value="Nucleotidylyl transferase"/>
    <property type="match status" value="3"/>
</dbReference>
<feature type="region of interest" description="Disordered" evidence="14">
    <location>
        <begin position="287"/>
        <end position="316"/>
    </location>
</feature>
<keyword evidence="4" id="KW-0808">Transferase</keyword>
<dbReference type="Pfam" id="PF01467">
    <property type="entry name" value="CTP_transf_like"/>
    <property type="match status" value="3"/>
</dbReference>
<dbReference type="Pfam" id="PF02146">
    <property type="entry name" value="SIR2"/>
    <property type="match status" value="1"/>
</dbReference>
<evidence type="ECO:0000256" key="5">
    <source>
        <dbReference type="ARBA" id="ARBA00022695"/>
    </source>
</evidence>
<dbReference type="GO" id="GO:0097372">
    <property type="term" value="F:histone H3K18 deacetylase activity, NAD-dependent"/>
    <property type="evidence" value="ECO:0007669"/>
    <property type="project" value="UniProtKB-ARBA"/>
</dbReference>
<keyword evidence="13" id="KW-0479">Metal-binding</keyword>
<evidence type="ECO:0000313" key="16">
    <source>
        <dbReference type="EMBL" id="RXM37400.1"/>
    </source>
</evidence>
<comment type="pathway">
    <text evidence="10">Phospholipid metabolism; phosphatidylethanolamine biosynthesis; phosphatidylethanolamine from ethanolamine: step 2/3.</text>
</comment>
<feature type="binding site" evidence="13">
    <location>
        <position position="877"/>
    </location>
    <ligand>
        <name>Zn(2+)</name>
        <dbReference type="ChEBI" id="CHEBI:29105"/>
    </ligand>
</feature>
<feature type="binding site" evidence="13">
    <location>
        <position position="874"/>
    </location>
    <ligand>
        <name>Zn(2+)</name>
        <dbReference type="ChEBI" id="CHEBI:29105"/>
    </ligand>
</feature>
<keyword evidence="7" id="KW-0443">Lipid metabolism</keyword>
<dbReference type="GO" id="GO:0046872">
    <property type="term" value="F:metal ion binding"/>
    <property type="evidence" value="ECO:0007669"/>
    <property type="project" value="UniProtKB-KW"/>
</dbReference>
<dbReference type="Gene3D" id="3.40.50.620">
    <property type="entry name" value="HUPs"/>
    <property type="match status" value="3"/>
</dbReference>
<comment type="caution">
    <text evidence="16">The sequence shown here is derived from an EMBL/GenBank/DDBJ whole genome shotgun (WGS) entry which is preliminary data.</text>
</comment>
<feature type="binding site" evidence="13">
    <location>
        <position position="907"/>
    </location>
    <ligand>
        <name>Zn(2+)</name>
        <dbReference type="ChEBI" id="CHEBI:29105"/>
    </ligand>
</feature>
<dbReference type="InterPro" id="IPR044608">
    <property type="entry name" value="Ect1/PCYT2"/>
</dbReference>
<dbReference type="GO" id="GO:0005737">
    <property type="term" value="C:cytoplasm"/>
    <property type="evidence" value="ECO:0007669"/>
    <property type="project" value="TreeGrafter"/>
</dbReference>
<keyword evidence="9" id="KW-1208">Phospholipid metabolism</keyword>
<comment type="similarity">
    <text evidence="2">Belongs to the cytidylyltransferase family.</text>
</comment>
<dbReference type="EMBL" id="SCEB01214069">
    <property type="protein sequence ID" value="RXM37400.1"/>
    <property type="molecule type" value="Genomic_DNA"/>
</dbReference>
<feature type="binding site" evidence="13">
    <location>
        <position position="904"/>
    </location>
    <ligand>
        <name>Zn(2+)</name>
        <dbReference type="ChEBI" id="CHEBI:29105"/>
    </ligand>
</feature>
<evidence type="ECO:0000256" key="14">
    <source>
        <dbReference type="SAM" id="MobiDB-lite"/>
    </source>
</evidence>
<evidence type="ECO:0000256" key="1">
    <source>
        <dbReference type="ARBA" id="ARBA00005189"/>
    </source>
</evidence>
<dbReference type="GO" id="GO:0006646">
    <property type="term" value="P:phosphatidylethanolamine biosynthetic process"/>
    <property type="evidence" value="ECO:0007669"/>
    <property type="project" value="UniProtKB-UniPathway"/>
</dbReference>
<dbReference type="InterPro" id="IPR026590">
    <property type="entry name" value="Ssirtuin_cat_dom"/>
</dbReference>
<dbReference type="InterPro" id="IPR026591">
    <property type="entry name" value="Sirtuin_cat_small_dom_sf"/>
</dbReference>
<evidence type="ECO:0000256" key="10">
    <source>
        <dbReference type="ARBA" id="ARBA00024191"/>
    </source>
</evidence>
<dbReference type="FunFam" id="2.20.28.200:FF:000002">
    <property type="entry name" value="NAD-dependent deacetylase sirtuin-7"/>
    <property type="match status" value="1"/>
</dbReference>
<feature type="compositionally biased region" description="Basic and acidic residues" evidence="14">
    <location>
        <begin position="287"/>
        <end position="297"/>
    </location>
</feature>
<dbReference type="PROSITE" id="PS50305">
    <property type="entry name" value="SIRTUIN"/>
    <property type="match status" value="1"/>
</dbReference>
<evidence type="ECO:0000256" key="13">
    <source>
        <dbReference type="PROSITE-ProRule" id="PRU00236"/>
    </source>
</evidence>
<dbReference type="GO" id="GO:0070403">
    <property type="term" value="F:NAD+ binding"/>
    <property type="evidence" value="ECO:0007669"/>
    <property type="project" value="InterPro"/>
</dbReference>
<evidence type="ECO:0000313" key="17">
    <source>
        <dbReference type="Proteomes" id="UP000289886"/>
    </source>
</evidence>
<evidence type="ECO:0000256" key="2">
    <source>
        <dbReference type="ARBA" id="ARBA00010101"/>
    </source>
</evidence>
<name>A0A444UQG0_ACIRT</name>
<keyword evidence="6" id="KW-0520">NAD</keyword>
<dbReference type="UniPathway" id="UPA00558">
    <property type="reaction ID" value="UER00742"/>
</dbReference>